<feature type="signal peptide" evidence="1">
    <location>
        <begin position="1"/>
        <end position="24"/>
    </location>
</feature>
<reference evidence="2" key="1">
    <citation type="submission" date="2021-06" db="EMBL/GenBank/DDBJ databases">
        <authorList>
            <person name="Kallberg Y."/>
            <person name="Tangrot J."/>
            <person name="Rosling A."/>
        </authorList>
    </citation>
    <scope>NUCLEOTIDE SEQUENCE</scope>
    <source>
        <strain evidence="2">MA453B</strain>
    </source>
</reference>
<dbReference type="EMBL" id="CAJVPY010006819">
    <property type="protein sequence ID" value="CAG8669989.1"/>
    <property type="molecule type" value="Genomic_DNA"/>
</dbReference>
<keyword evidence="1" id="KW-0732">Signal</keyword>
<keyword evidence="3" id="KW-1185">Reference proteome</keyword>
<dbReference type="OrthoDB" id="2418469at2759"/>
<organism evidence="2 3">
    <name type="scientific">Dentiscutata erythropus</name>
    <dbReference type="NCBI Taxonomy" id="1348616"/>
    <lineage>
        <taxon>Eukaryota</taxon>
        <taxon>Fungi</taxon>
        <taxon>Fungi incertae sedis</taxon>
        <taxon>Mucoromycota</taxon>
        <taxon>Glomeromycotina</taxon>
        <taxon>Glomeromycetes</taxon>
        <taxon>Diversisporales</taxon>
        <taxon>Gigasporaceae</taxon>
        <taxon>Dentiscutata</taxon>
    </lineage>
</organism>
<accession>A0A9N9EA01</accession>
<dbReference type="AlphaFoldDB" id="A0A9N9EA01"/>
<name>A0A9N9EA01_9GLOM</name>
<feature type="chain" id="PRO_5040338138" evidence="1">
    <location>
        <begin position="25"/>
        <end position="62"/>
    </location>
</feature>
<comment type="caution">
    <text evidence="2">The sequence shown here is derived from an EMBL/GenBank/DDBJ whole genome shotgun (WGS) entry which is preliminary data.</text>
</comment>
<evidence type="ECO:0000313" key="2">
    <source>
        <dbReference type="EMBL" id="CAG8669989.1"/>
    </source>
</evidence>
<dbReference type="Proteomes" id="UP000789405">
    <property type="component" value="Unassembled WGS sequence"/>
</dbReference>
<proteinExistence type="predicted"/>
<evidence type="ECO:0000256" key="1">
    <source>
        <dbReference type="SAM" id="SignalP"/>
    </source>
</evidence>
<protein>
    <submittedName>
        <fullName evidence="2">23326_t:CDS:1</fullName>
    </submittedName>
</protein>
<evidence type="ECO:0000313" key="3">
    <source>
        <dbReference type="Proteomes" id="UP000789405"/>
    </source>
</evidence>
<sequence>MQFVKVLAILMLIVQLTIITPSWALPLEKRVLPRDPQKCVDTQLCIIGYTWSPNACKCVPDN</sequence>
<gene>
    <name evidence="2" type="ORF">DERYTH_LOCUS11186</name>
</gene>